<comment type="caution">
    <text evidence="1">The sequence shown here is derived from an EMBL/GenBank/DDBJ whole genome shotgun (WGS) entry which is preliminary data.</text>
</comment>
<sequence length="231" mass="25101">LTGFFPVRQGNKTTVTRGEKSTSYFVYETTLYCLNGVRSAASLRVYASEPSPVPDYTVFYAVAKAVFPVGQNILLEAIRAAPVPGDPSSDEYQLQIPDMMVPTIVAVGHISSTQQKLNDTYASRAFTINTGDYVRDQRQTCTIQAVYDGGNKRWLAMANVPPPNTCVQIVGICREVFAGMLRVNVDTITLNMMPISISTVVTTEPGTPVNKRKFSAFADDAPVTPPSAPHA</sequence>
<accession>A0AAW0A548</accession>
<dbReference type="EMBL" id="JAWWNJ010000087">
    <property type="protein sequence ID" value="KAK7000718.1"/>
    <property type="molecule type" value="Genomic_DNA"/>
</dbReference>
<organism evidence="1 2">
    <name type="scientific">Favolaschia claudopus</name>
    <dbReference type="NCBI Taxonomy" id="2862362"/>
    <lineage>
        <taxon>Eukaryota</taxon>
        <taxon>Fungi</taxon>
        <taxon>Dikarya</taxon>
        <taxon>Basidiomycota</taxon>
        <taxon>Agaricomycotina</taxon>
        <taxon>Agaricomycetes</taxon>
        <taxon>Agaricomycetidae</taxon>
        <taxon>Agaricales</taxon>
        <taxon>Marasmiineae</taxon>
        <taxon>Mycenaceae</taxon>
        <taxon>Favolaschia</taxon>
    </lineage>
</organism>
<evidence type="ECO:0000313" key="2">
    <source>
        <dbReference type="Proteomes" id="UP001362999"/>
    </source>
</evidence>
<gene>
    <name evidence="1" type="ORF">R3P38DRAFT_2392441</name>
</gene>
<evidence type="ECO:0000313" key="1">
    <source>
        <dbReference type="EMBL" id="KAK7000718.1"/>
    </source>
</evidence>
<proteinExistence type="predicted"/>
<dbReference type="Proteomes" id="UP001362999">
    <property type="component" value="Unassembled WGS sequence"/>
</dbReference>
<protein>
    <submittedName>
        <fullName evidence="1">Uncharacterized protein</fullName>
    </submittedName>
</protein>
<feature type="non-terminal residue" evidence="1">
    <location>
        <position position="1"/>
    </location>
</feature>
<feature type="non-terminal residue" evidence="1">
    <location>
        <position position="231"/>
    </location>
</feature>
<name>A0AAW0A548_9AGAR</name>
<reference evidence="1 2" key="1">
    <citation type="journal article" date="2024" name="J Genomics">
        <title>Draft genome sequencing and assembly of Favolaschia claudopus CIRM-BRFM 2984 isolated from oak limbs.</title>
        <authorList>
            <person name="Navarro D."/>
            <person name="Drula E."/>
            <person name="Chaduli D."/>
            <person name="Cazenave R."/>
            <person name="Ahrendt S."/>
            <person name="Wang J."/>
            <person name="Lipzen A."/>
            <person name="Daum C."/>
            <person name="Barry K."/>
            <person name="Grigoriev I.V."/>
            <person name="Favel A."/>
            <person name="Rosso M.N."/>
            <person name="Martin F."/>
        </authorList>
    </citation>
    <scope>NUCLEOTIDE SEQUENCE [LARGE SCALE GENOMIC DNA]</scope>
    <source>
        <strain evidence="1 2">CIRM-BRFM 2984</strain>
    </source>
</reference>
<dbReference type="AlphaFoldDB" id="A0AAW0A548"/>
<keyword evidence="2" id="KW-1185">Reference proteome</keyword>